<dbReference type="Pfam" id="PF02798">
    <property type="entry name" value="GST_N"/>
    <property type="match status" value="1"/>
</dbReference>
<evidence type="ECO:0000313" key="5">
    <source>
        <dbReference type="EMBL" id="ACL66900.1"/>
    </source>
</evidence>
<dbReference type="FunFam" id="1.20.1050.10:FF:000010">
    <property type="entry name" value="Maleylacetoacetate isomerase isoform 1"/>
    <property type="match status" value="1"/>
</dbReference>
<dbReference type="GO" id="GO:0006559">
    <property type="term" value="P:L-phenylalanine catabolic process"/>
    <property type="evidence" value="ECO:0007669"/>
    <property type="project" value="TreeGrafter"/>
</dbReference>
<feature type="compositionally biased region" description="Basic and acidic residues" evidence="2">
    <location>
        <begin position="205"/>
        <end position="220"/>
    </location>
</feature>
<organism evidence="5 6">
    <name type="scientific">Anaeromyxobacter dehalogenans (strain ATCC BAA-258 / DSM 21875 / 2CP-1)</name>
    <dbReference type="NCBI Taxonomy" id="455488"/>
    <lineage>
        <taxon>Bacteria</taxon>
        <taxon>Pseudomonadati</taxon>
        <taxon>Myxococcota</taxon>
        <taxon>Myxococcia</taxon>
        <taxon>Myxococcales</taxon>
        <taxon>Cystobacterineae</taxon>
        <taxon>Anaeromyxobacteraceae</taxon>
        <taxon>Anaeromyxobacter</taxon>
    </lineage>
</organism>
<evidence type="ECO:0007829" key="7">
    <source>
        <dbReference type="PDB" id="4IGJ"/>
    </source>
</evidence>
<dbReference type="PDB" id="4KDY">
    <property type="method" value="X-ray"/>
    <property type="resolution" value="1.50 A"/>
    <property type="chains" value="A/B=1-220"/>
</dbReference>
<dbReference type="GO" id="GO:0006749">
    <property type="term" value="P:glutathione metabolic process"/>
    <property type="evidence" value="ECO:0007669"/>
    <property type="project" value="TreeGrafter"/>
</dbReference>
<comment type="similarity">
    <text evidence="1">Belongs to the GST superfamily. Zeta family.</text>
</comment>
<dbReference type="KEGG" id="acp:A2cp1_3570"/>
<feature type="domain" description="GST N-terminal" evidence="3">
    <location>
        <begin position="1"/>
        <end position="86"/>
    </location>
</feature>
<feature type="region of interest" description="Disordered" evidence="2">
    <location>
        <begin position="201"/>
        <end position="220"/>
    </location>
</feature>
<dbReference type="InterPro" id="IPR036249">
    <property type="entry name" value="Thioredoxin-like_sf"/>
</dbReference>
<dbReference type="SUPFAM" id="SSF52833">
    <property type="entry name" value="Thioredoxin-like"/>
    <property type="match status" value="1"/>
</dbReference>
<dbReference type="GO" id="GO:0016034">
    <property type="term" value="F:maleylacetoacetate isomerase activity"/>
    <property type="evidence" value="ECO:0007669"/>
    <property type="project" value="TreeGrafter"/>
</dbReference>
<feature type="binding site" evidence="9">
    <location>
        <position position="54"/>
    </location>
    <ligand>
        <name>glutathione</name>
        <dbReference type="ChEBI" id="CHEBI:57925"/>
        <label>2</label>
    </ligand>
</feature>
<dbReference type="PDB" id="4IGJ">
    <property type="method" value="X-ray"/>
    <property type="resolution" value="1.48 A"/>
    <property type="chains" value="A/B=1-220"/>
</dbReference>
<dbReference type="SFLD" id="SFLDS00019">
    <property type="entry name" value="Glutathione_Transferase_(cytos"/>
    <property type="match status" value="1"/>
</dbReference>
<dbReference type="InterPro" id="IPR034333">
    <property type="entry name" value="GST_Zeta_N"/>
</dbReference>
<feature type="binding site" evidence="9">
    <location>
        <position position="106"/>
    </location>
    <ligand>
        <name>glutathione</name>
        <dbReference type="ChEBI" id="CHEBI:57925"/>
        <label>2</label>
    </ligand>
</feature>
<proteinExistence type="evidence at protein level"/>
<reference evidence="7" key="2">
    <citation type="submission" date="2012-12" db="PDB data bank">
        <title>Crystal structure of Maleylacetoacetate isomerase from Anaeromyxobacter dehalogenans 2CP-1, target EFI-507175.</title>
        <authorList>
            <person name="Kim J."/>
            <person name="Toro R."/>
            <person name="Bhosle R."/>
            <person name="Al Obaidi N.F."/>
            <person name="Morisco L.L."/>
            <person name="Wasserman S.R."/>
            <person name="Sojitra S."/>
            <person name="Washington E."/>
            <person name="Scott Glenn A."/>
            <person name="Chowdhury S."/>
            <person name="Evans B."/>
            <person name="Hammonds J."/>
            <person name="Hillerich B."/>
            <person name="Love J."/>
            <person name="Seidel R.D."/>
            <person name="Imker H.J."/>
            <person name="Armstrong R.N."/>
            <person name="Gerlt J.A."/>
            <person name="Almo S.C."/>
        </authorList>
    </citation>
    <scope>X-RAY CRYSTALLOGRAPHY (1.48 ANGSTROMS)</scope>
</reference>
<dbReference type="InterPro" id="IPR010987">
    <property type="entry name" value="Glutathione-S-Trfase_C-like"/>
</dbReference>
<dbReference type="PROSITE" id="PS50404">
    <property type="entry name" value="GST_NTER"/>
    <property type="match status" value="1"/>
</dbReference>
<dbReference type="InterPro" id="IPR040079">
    <property type="entry name" value="Glutathione_S-Trfase"/>
</dbReference>
<feature type="binding site" evidence="9">
    <location>
        <position position="16"/>
    </location>
    <ligand>
        <name>glutathione</name>
        <dbReference type="ChEBI" id="CHEBI:57925"/>
        <label>2</label>
    </ligand>
</feature>
<dbReference type="PANTHER" id="PTHR42673">
    <property type="entry name" value="MALEYLACETOACETATE ISOMERASE"/>
    <property type="match status" value="1"/>
</dbReference>
<dbReference type="GO" id="GO:0004364">
    <property type="term" value="F:glutathione transferase activity"/>
    <property type="evidence" value="ECO:0007669"/>
    <property type="project" value="TreeGrafter"/>
</dbReference>
<feature type="binding site" evidence="9">
    <location>
        <position position="71"/>
    </location>
    <ligand>
        <name>glutathione</name>
        <dbReference type="ChEBI" id="CHEBI:57925"/>
        <label>1</label>
    </ligand>
</feature>
<dbReference type="PDB" id="4KAE">
    <property type="method" value="X-ray"/>
    <property type="resolution" value="1.50 A"/>
    <property type="chains" value="A/B=1-220"/>
</dbReference>
<dbReference type="GO" id="GO:0005737">
    <property type="term" value="C:cytoplasm"/>
    <property type="evidence" value="ECO:0007669"/>
    <property type="project" value="InterPro"/>
</dbReference>
<keyword evidence="5" id="KW-0413">Isomerase</keyword>
<dbReference type="SUPFAM" id="SSF47616">
    <property type="entry name" value="GST C-terminal domain-like"/>
    <property type="match status" value="1"/>
</dbReference>
<name>B8J605_ANAD2</name>
<dbReference type="InterPro" id="IPR036282">
    <property type="entry name" value="Glutathione-S-Trfase_C_sf"/>
</dbReference>
<dbReference type="PROSITE" id="PS50405">
    <property type="entry name" value="GST_CTER"/>
    <property type="match status" value="1"/>
</dbReference>
<feature type="binding site" evidence="9">
    <location>
        <position position="54"/>
    </location>
    <ligand>
        <name>glutathione</name>
        <dbReference type="ChEBI" id="CHEBI:57925"/>
        <label>1</label>
    </ligand>
</feature>
<feature type="domain" description="GST C-terminal" evidence="4">
    <location>
        <begin position="91"/>
        <end position="214"/>
    </location>
</feature>
<dbReference type="InterPro" id="IPR034330">
    <property type="entry name" value="GST_Zeta_C"/>
</dbReference>
<feature type="binding site" evidence="9">
    <location>
        <position position="139"/>
    </location>
    <ligand>
        <name>glutathione</name>
        <dbReference type="ChEBI" id="CHEBI:57925"/>
        <label>2</label>
    </ligand>
</feature>
<sequence>MTLRLYSYWRSSSAWRVRLGLALKGLAYEYRAVDLLAQEQFQAAHQARNPMSQVPVLEVEEDGRTHLLVQSMAILEWLEERHPEPALLPPDLWGRARVRALAEHVNSGTQPMQNALVLRMLREKVPGWDREWARFFIARGLAALETAVRDGAGRFSHGDAPTLADCYLVPQLYNARRFGLDLEPYPTLRRVDEACAALAPFQAAHPDRQPDAPPPDRRTP</sequence>
<reference evidence="8" key="3">
    <citation type="submission" date="2013-04" db="PDB data bank">
        <title>Crystal structure of Maleylacetoacetate isomerase from Anaeromyxobacter dehalogenans 2CP-1, TARGET EFI-507175, with bound dicarboxyethyl glutathione and citrate in the active site.</title>
        <authorList>
            <consortium name="Enzyme Function Initiative (EFI)"/>
            <person name="Kim J."/>
            <person name="Toro R."/>
            <person name="Bhosle R."/>
            <person name="Al Obaidi N.F."/>
            <person name="Morisco L.L."/>
            <person name="Wasserman S.R."/>
            <person name="Sojitra S."/>
            <person name="Washington E."/>
            <person name="Scott Glenn A."/>
            <person name="Chowdhury S."/>
            <person name="Evans B."/>
            <person name="Hammonds J."/>
            <person name="Hillerich B."/>
            <person name="Love J."/>
            <person name="Seidel R.D."/>
            <person name="Imker H.J."/>
            <person name="Stead M."/>
            <person name="Gerlt J.A."/>
            <person name="Almo S.C."/>
        </authorList>
    </citation>
    <scope>X-RAY CRYSTALLOGRAPHY (1.50 ANGSTROMS)</scope>
</reference>
<feature type="binding site" evidence="9">
    <location>
        <position position="38"/>
    </location>
    <ligand>
        <name>glutathione</name>
        <dbReference type="ChEBI" id="CHEBI:57925"/>
        <label>1</label>
    </ligand>
</feature>
<dbReference type="SFLD" id="SFLDG00358">
    <property type="entry name" value="Main_(cytGST)"/>
    <property type="match status" value="1"/>
</dbReference>
<dbReference type="NCBIfam" id="TIGR01262">
    <property type="entry name" value="maiA"/>
    <property type="match status" value="1"/>
</dbReference>
<evidence type="ECO:0007829" key="8">
    <source>
        <dbReference type="PDB" id="4KAE"/>
    </source>
</evidence>
<dbReference type="CDD" id="cd03191">
    <property type="entry name" value="GST_C_Zeta"/>
    <property type="match status" value="1"/>
</dbReference>
<dbReference type="PDBsum" id="4KAE"/>
<dbReference type="AlphaFoldDB" id="B8J605"/>
<dbReference type="PDBsum" id="4IGJ"/>
<feature type="binding site" evidence="9">
    <location>
        <position position="13"/>
    </location>
    <ligand>
        <name>glutathione</name>
        <dbReference type="ChEBI" id="CHEBI:57925"/>
        <label>1</label>
    </ligand>
</feature>
<accession>B8J605</accession>
<evidence type="ECO:0000256" key="2">
    <source>
        <dbReference type="SAM" id="MobiDB-lite"/>
    </source>
</evidence>
<dbReference type="HOGENOM" id="CLU_011226_20_1_7"/>
<feature type="binding site" evidence="9">
    <location>
        <position position="110"/>
    </location>
    <ligand>
        <name>glutathione</name>
        <dbReference type="ChEBI" id="CHEBI:57925"/>
        <label>2</label>
    </ligand>
</feature>
<dbReference type="InterPro" id="IPR004045">
    <property type="entry name" value="Glutathione_S-Trfase_N"/>
</dbReference>
<dbReference type="Proteomes" id="UP000007089">
    <property type="component" value="Chromosome"/>
</dbReference>
<protein>
    <submittedName>
        <fullName evidence="5">Maleylacetoacetate isomerase</fullName>
    </submittedName>
</protein>
<dbReference type="Gene3D" id="1.20.1050.10">
    <property type="match status" value="1"/>
</dbReference>
<dbReference type="Gene3D" id="3.40.30.10">
    <property type="entry name" value="Glutaredoxin"/>
    <property type="match status" value="1"/>
</dbReference>
<reference evidence="5" key="1">
    <citation type="submission" date="2009-01" db="EMBL/GenBank/DDBJ databases">
        <title>Complete sequence of Anaeromyxobacter dehalogenans 2CP-1.</title>
        <authorList>
            <consortium name="US DOE Joint Genome Institute"/>
            <person name="Lucas S."/>
            <person name="Copeland A."/>
            <person name="Lapidus A."/>
            <person name="Glavina del Rio T."/>
            <person name="Dalin E."/>
            <person name="Tice H."/>
            <person name="Bruce D."/>
            <person name="Goodwin L."/>
            <person name="Pitluck S."/>
            <person name="Saunders E."/>
            <person name="Brettin T."/>
            <person name="Detter J.C."/>
            <person name="Han C."/>
            <person name="Larimer F."/>
            <person name="Land M."/>
            <person name="Hauser L."/>
            <person name="Kyrpides N."/>
            <person name="Ovchinnikova G."/>
            <person name="Beliaev A.S."/>
            <person name="Richardson P."/>
        </authorList>
    </citation>
    <scope>NUCLEOTIDE SEQUENCE</scope>
    <source>
        <strain evidence="5">2CP-1</strain>
    </source>
</reference>
<dbReference type="CDD" id="cd03042">
    <property type="entry name" value="GST_N_Zeta"/>
    <property type="match status" value="1"/>
</dbReference>
<feature type="binding site" evidence="9">
    <location>
        <position position="71"/>
    </location>
    <ligand>
        <name>glutathione</name>
        <dbReference type="ChEBI" id="CHEBI:57925"/>
        <label>2</label>
    </ligand>
</feature>
<evidence type="ECO:0000256" key="1">
    <source>
        <dbReference type="ARBA" id="ARBA00010007"/>
    </source>
</evidence>
<feature type="binding site" evidence="9">
    <location>
        <position position="42"/>
    </location>
    <ligand>
        <name>glutathione</name>
        <dbReference type="ChEBI" id="CHEBI:57925"/>
        <label>1</label>
    </ligand>
</feature>
<evidence type="ECO:0007829" key="9">
    <source>
        <dbReference type="PDB" id="4KDY"/>
    </source>
</evidence>
<evidence type="ECO:0000259" key="4">
    <source>
        <dbReference type="PROSITE" id="PS50405"/>
    </source>
</evidence>
<feature type="binding site" evidence="9">
    <location>
        <position position="52"/>
    </location>
    <ligand>
        <name>glutathione</name>
        <dbReference type="ChEBI" id="CHEBI:57925"/>
        <label>2</label>
    </ligand>
</feature>
<dbReference type="InterPro" id="IPR005955">
    <property type="entry name" value="GST_Zeta"/>
</dbReference>
<dbReference type="EMBL" id="CP001359">
    <property type="protein sequence ID" value="ACL66900.1"/>
    <property type="molecule type" value="Genomic_DNA"/>
</dbReference>
<feature type="binding site" evidence="9">
    <location>
        <position position="16"/>
    </location>
    <ligand>
        <name>glutathione</name>
        <dbReference type="ChEBI" id="CHEBI:57925"/>
        <label>1</label>
    </ligand>
</feature>
<reference evidence="9" key="4">
    <citation type="submission" date="2013-04" db="PDB data bank">
        <title>Crystal structure of maleylacetoacetate isomerase from Anaeromyxobacter dehalogenans 2CP-1, Target EFI-507175, with bound GSH in the active site.</title>
        <authorList>
            <consortium name="Enzyme Function Initiative (EFI)"/>
            <person name="Kim J."/>
            <person name="Toro R."/>
            <person name="Bhosle R."/>
            <person name="Al Obaidi N.F."/>
            <person name="Morisco L.L."/>
            <person name="Wasserman S.R."/>
            <person name="Sojitra S."/>
            <person name="Washington E."/>
            <person name="Scott Glenn A."/>
            <person name="Chowdhury S."/>
            <person name="Evans B."/>
            <person name="Hammonds J."/>
            <person name="Hillerich B."/>
            <person name="Love J."/>
            <person name="Seidel R.D."/>
            <person name="Imker H.J."/>
            <person name="Stead M."/>
            <person name="Gerlt J.A."/>
            <person name="Almo S.C."/>
        </authorList>
    </citation>
    <scope>X-RAY CRYSTALLOGRAPHY (1.50 ANGSTROMS) IN COMPLEX WITH GLUTATHIONE</scope>
</reference>
<dbReference type="SMR" id="B8J605"/>
<keyword evidence="6" id="KW-1185">Reference proteome</keyword>
<dbReference type="RefSeq" id="WP_015934684.1">
    <property type="nucleotide sequence ID" value="NC_011891.1"/>
</dbReference>
<evidence type="ECO:0000259" key="3">
    <source>
        <dbReference type="PROSITE" id="PS50404"/>
    </source>
</evidence>
<dbReference type="PANTHER" id="PTHR42673:SF21">
    <property type="entry name" value="GLUTATHIONE S-TRANSFERASE YFCF"/>
    <property type="match status" value="1"/>
</dbReference>
<keyword evidence="7 8" id="KW-0002">3D-structure</keyword>
<gene>
    <name evidence="5" type="ordered locus">A2cp1_3570</name>
</gene>
<dbReference type="Pfam" id="PF13410">
    <property type="entry name" value="GST_C_2"/>
    <property type="match status" value="1"/>
</dbReference>
<dbReference type="PDBsum" id="4KDY"/>
<dbReference type="EvolutionaryTrace" id="B8J605"/>
<evidence type="ECO:0000313" key="6">
    <source>
        <dbReference type="Proteomes" id="UP000007089"/>
    </source>
</evidence>